<proteinExistence type="predicted"/>
<accession>A0ACC0BQQ9</accession>
<protein>
    <submittedName>
        <fullName evidence="1">Uncharacterized protein</fullName>
    </submittedName>
</protein>
<gene>
    <name evidence="1" type="ORF">M9H77_05892</name>
</gene>
<name>A0ACC0BQQ9_CATRO</name>
<organism evidence="1 2">
    <name type="scientific">Catharanthus roseus</name>
    <name type="common">Madagascar periwinkle</name>
    <name type="synonym">Vinca rosea</name>
    <dbReference type="NCBI Taxonomy" id="4058"/>
    <lineage>
        <taxon>Eukaryota</taxon>
        <taxon>Viridiplantae</taxon>
        <taxon>Streptophyta</taxon>
        <taxon>Embryophyta</taxon>
        <taxon>Tracheophyta</taxon>
        <taxon>Spermatophyta</taxon>
        <taxon>Magnoliopsida</taxon>
        <taxon>eudicotyledons</taxon>
        <taxon>Gunneridae</taxon>
        <taxon>Pentapetalae</taxon>
        <taxon>asterids</taxon>
        <taxon>lamiids</taxon>
        <taxon>Gentianales</taxon>
        <taxon>Apocynaceae</taxon>
        <taxon>Rauvolfioideae</taxon>
        <taxon>Vinceae</taxon>
        <taxon>Catharanthinae</taxon>
        <taxon>Catharanthus</taxon>
    </lineage>
</organism>
<reference evidence="2" key="1">
    <citation type="journal article" date="2023" name="Nat. Plants">
        <title>Single-cell RNA sequencing provides a high-resolution roadmap for understanding the multicellular compartmentation of specialized metabolism.</title>
        <authorList>
            <person name="Sun S."/>
            <person name="Shen X."/>
            <person name="Li Y."/>
            <person name="Li Y."/>
            <person name="Wang S."/>
            <person name="Li R."/>
            <person name="Zhang H."/>
            <person name="Shen G."/>
            <person name="Guo B."/>
            <person name="Wei J."/>
            <person name="Xu J."/>
            <person name="St-Pierre B."/>
            <person name="Chen S."/>
            <person name="Sun C."/>
        </authorList>
    </citation>
    <scope>NUCLEOTIDE SEQUENCE [LARGE SCALE GENOMIC DNA]</scope>
</reference>
<evidence type="ECO:0000313" key="1">
    <source>
        <dbReference type="EMBL" id="KAI5674942.1"/>
    </source>
</evidence>
<sequence length="436" mass="49141">MASKMVEIVSKMFIKPSSPTPQSLRRYNLSSIDQTIDSEVTSLAFFYTYNPSHESSKIGDLLKNSLSKTLVSYYQFAGRLIENDYIDCNDEGVEFVEVRIHGRMNDILKRGKSFATDLVLPTRIIALHEDSLLIVQLSHFDCGGIAIGFGASHKVSDGVSNVMFMKDWASSTSLSTFHKPTPLLTADSIFPPEDNKLLSNKSIVSFQQCLGKRFVFSTEAIEKLKSKAIEYGIQKPSRVEVVTAFLCQCAANCDLPRKKPYAIISAVNLRPYLALPQNSIGNIFSFYFCINDEGMDNQFSALISKLRNGKQKLLENIISKEKLTYESQMQELTKCLDQLNISSLDTYFCSSWCRFPVYDIDFGWGKPILVSPFQPHVKDLILLMDSPEGDGIEALITMEEKKMAAFEKNEELRSFAYLDSPEPEALIIPEEDKSFE</sequence>
<dbReference type="Proteomes" id="UP001060085">
    <property type="component" value="Linkage Group LG02"/>
</dbReference>
<dbReference type="EMBL" id="CM044702">
    <property type="protein sequence ID" value="KAI5674942.1"/>
    <property type="molecule type" value="Genomic_DNA"/>
</dbReference>
<comment type="caution">
    <text evidence="1">The sequence shown here is derived from an EMBL/GenBank/DDBJ whole genome shotgun (WGS) entry which is preliminary data.</text>
</comment>
<keyword evidence="2" id="KW-1185">Reference proteome</keyword>
<evidence type="ECO:0000313" key="2">
    <source>
        <dbReference type="Proteomes" id="UP001060085"/>
    </source>
</evidence>